<evidence type="ECO:0000313" key="3">
    <source>
        <dbReference type="EMBL" id="TNV08765.1"/>
    </source>
</evidence>
<dbReference type="AlphaFoldDB" id="A0A5C5CCT6"/>
<evidence type="ECO:0000313" key="5">
    <source>
        <dbReference type="Proteomes" id="UP000553980"/>
    </source>
</evidence>
<accession>A0A5C5CCT6</accession>
<name>A0A5C5CCT6_9HYPH</name>
<dbReference type="RefSeq" id="WP_140023230.1">
    <property type="nucleotide sequence ID" value="NZ_JACIEX010000022.1"/>
</dbReference>
<keyword evidence="5" id="KW-1185">Reference proteome</keyword>
<dbReference type="Proteomes" id="UP000313390">
    <property type="component" value="Unassembled WGS sequence"/>
</dbReference>
<dbReference type="EMBL" id="VEWK01000024">
    <property type="protein sequence ID" value="TNV08765.1"/>
    <property type="molecule type" value="Genomic_DNA"/>
</dbReference>
<reference evidence="3 4" key="1">
    <citation type="journal article" date="2011" name="Int. J. Syst. Evol. Microbiol.">
        <title>Ochrobactrum pecoris sp. nov., isolated from farm animals.</title>
        <authorList>
            <person name="Kampfer P."/>
            <person name="Huber B."/>
            <person name="Busse H.J."/>
            <person name="Scholz H.C."/>
            <person name="Tomaso H."/>
            <person name="Hotzel H."/>
            <person name="Melzer F."/>
        </authorList>
    </citation>
    <scope>NUCLEOTIDE SEQUENCE [LARGE SCALE GENOMIC DNA]</scope>
    <source>
        <strain evidence="3 4">08RB2639</strain>
    </source>
</reference>
<reference evidence="3" key="2">
    <citation type="submission" date="2019-06" db="EMBL/GenBank/DDBJ databases">
        <authorList>
            <person name="Hu M."/>
        </authorList>
    </citation>
    <scope>NUCLEOTIDE SEQUENCE</scope>
    <source>
        <strain evidence="3">08RB2639</strain>
    </source>
</reference>
<evidence type="ECO:0000313" key="2">
    <source>
        <dbReference type="EMBL" id="MBB4096206.1"/>
    </source>
</evidence>
<evidence type="ECO:0000313" key="4">
    <source>
        <dbReference type="Proteomes" id="UP000313390"/>
    </source>
</evidence>
<evidence type="ECO:0000256" key="1">
    <source>
        <dbReference type="SAM" id="MobiDB-lite"/>
    </source>
</evidence>
<dbReference type="Proteomes" id="UP000553980">
    <property type="component" value="Unassembled WGS sequence"/>
</dbReference>
<sequence>MAESFFSEHQTELSGVTLSKKGSDEAPLSHRDRLLTQGDPYRPAAAVRPIPGASVAAPIRGRDHIVSKRHKTPLVRGAFPVAI</sequence>
<comment type="caution">
    <text evidence="3">The sequence shown here is derived from an EMBL/GenBank/DDBJ whole genome shotgun (WGS) entry which is preliminary data.</text>
</comment>
<gene>
    <name evidence="3" type="ORF">FIB18_23435</name>
    <name evidence="2" type="ORF">GGQ79_004764</name>
</gene>
<feature type="region of interest" description="Disordered" evidence="1">
    <location>
        <begin position="1"/>
        <end position="29"/>
    </location>
</feature>
<organism evidence="3 4">
    <name type="scientific">Brucella pecoris</name>
    <dbReference type="NCBI Taxonomy" id="867683"/>
    <lineage>
        <taxon>Bacteria</taxon>
        <taxon>Pseudomonadati</taxon>
        <taxon>Pseudomonadota</taxon>
        <taxon>Alphaproteobacteria</taxon>
        <taxon>Hyphomicrobiales</taxon>
        <taxon>Brucellaceae</taxon>
        <taxon>Brucella/Ochrobactrum group</taxon>
        <taxon>Brucella</taxon>
    </lineage>
</organism>
<dbReference type="EMBL" id="JACIEX010000022">
    <property type="protein sequence ID" value="MBB4096206.1"/>
    <property type="molecule type" value="Genomic_DNA"/>
</dbReference>
<proteinExistence type="predicted"/>
<protein>
    <submittedName>
        <fullName evidence="3">Uncharacterized protein</fullName>
    </submittedName>
</protein>
<reference evidence="2 5" key="3">
    <citation type="submission" date="2020-08" db="EMBL/GenBank/DDBJ databases">
        <title>Genomic Encyclopedia of Type Strains, Phase IV (KMG-IV): sequencing the most valuable type-strain genomes for metagenomic binning, comparative biology and taxonomic classification.</title>
        <authorList>
            <person name="Goeker M."/>
        </authorList>
    </citation>
    <scope>NUCLEOTIDE SEQUENCE [LARGE SCALE GENOMIC DNA]</scope>
    <source>
        <strain evidence="2 5">DSM 23868</strain>
    </source>
</reference>